<dbReference type="EMBL" id="CP000615">
    <property type="protein sequence ID" value="ABO57932.1"/>
    <property type="molecule type" value="Genomic_DNA"/>
</dbReference>
<dbReference type="Proteomes" id="UP000002287">
    <property type="component" value="Chromosome 2"/>
</dbReference>
<evidence type="ECO:0000313" key="2">
    <source>
        <dbReference type="Proteomes" id="UP000002287"/>
    </source>
</evidence>
<name>A4JNS9_BURVG</name>
<protein>
    <submittedName>
        <fullName evidence="1">Uncharacterized protein</fullName>
    </submittedName>
</protein>
<gene>
    <name evidence="1" type="ordered locus">Bcep1808_4976</name>
</gene>
<organism evidence="1 2">
    <name type="scientific">Burkholderia vietnamiensis (strain G4 / LMG 22486)</name>
    <name type="common">Burkholderia cepacia (strain R1808)</name>
    <dbReference type="NCBI Taxonomy" id="269482"/>
    <lineage>
        <taxon>Bacteria</taxon>
        <taxon>Pseudomonadati</taxon>
        <taxon>Pseudomonadota</taxon>
        <taxon>Betaproteobacteria</taxon>
        <taxon>Burkholderiales</taxon>
        <taxon>Burkholderiaceae</taxon>
        <taxon>Burkholderia</taxon>
        <taxon>Burkholderia cepacia complex</taxon>
    </lineage>
</organism>
<dbReference type="HOGENOM" id="CLU_2205134_0_0_4"/>
<evidence type="ECO:0000313" key="1">
    <source>
        <dbReference type="EMBL" id="ABO57932.1"/>
    </source>
</evidence>
<dbReference type="KEGG" id="bvi:Bcep1808_4976"/>
<proteinExistence type="predicted"/>
<accession>A4JNS9</accession>
<reference evidence="2" key="1">
    <citation type="submission" date="2007-03" db="EMBL/GenBank/DDBJ databases">
        <title>Complete sequence of chromosome 2 of Burkholderia vietnamiensis G4.</title>
        <authorList>
            <consortium name="US DOE Joint Genome Institute"/>
            <person name="Copeland A."/>
            <person name="Lucas S."/>
            <person name="Lapidus A."/>
            <person name="Barry K."/>
            <person name="Detter J.C."/>
            <person name="Glavina del Rio T."/>
            <person name="Hammon N."/>
            <person name="Israni S."/>
            <person name="Dalin E."/>
            <person name="Tice H."/>
            <person name="Pitluck S."/>
            <person name="Chain P."/>
            <person name="Malfatti S."/>
            <person name="Shin M."/>
            <person name="Vergez L."/>
            <person name="Schmutz J."/>
            <person name="Larimer F."/>
            <person name="Land M."/>
            <person name="Hauser L."/>
            <person name="Kyrpides N."/>
            <person name="Tiedje J."/>
            <person name="Richardson P."/>
        </authorList>
    </citation>
    <scope>NUCLEOTIDE SEQUENCE [LARGE SCALE GENOMIC DNA]</scope>
    <source>
        <strain evidence="2">G4 / LMG 22486</strain>
    </source>
</reference>
<dbReference type="AlphaFoldDB" id="A4JNS9"/>
<sequence length="107" mass="11557">MRRRGYGAWDAPDDGSRLVVAPCGEAVIRISISISCGRRARAYIRTMSGAGRAALRFAGGESARRMPSVARVLGGGDLARRLGICMQLAARPRRHTDRREGIYADVG</sequence>